<dbReference type="HAMAP" id="MF_00375">
    <property type="entry name" value="HemL_aminotrans_3"/>
    <property type="match status" value="1"/>
</dbReference>
<dbReference type="PANTHER" id="PTHR43713:SF3">
    <property type="entry name" value="GLUTAMATE-1-SEMIALDEHYDE 2,1-AMINOMUTASE 1, CHLOROPLASTIC-RELATED"/>
    <property type="match status" value="1"/>
</dbReference>
<evidence type="ECO:0000256" key="1">
    <source>
        <dbReference type="ARBA" id="ARBA00001579"/>
    </source>
</evidence>
<evidence type="ECO:0000256" key="6">
    <source>
        <dbReference type="ARBA" id="ARBA00023235"/>
    </source>
</evidence>
<comment type="cofactor">
    <cofactor evidence="2 8">
        <name>pyridoxal 5'-phosphate</name>
        <dbReference type="ChEBI" id="CHEBI:597326"/>
    </cofactor>
</comment>
<dbReference type="InterPro" id="IPR015421">
    <property type="entry name" value="PyrdxlP-dep_Trfase_major"/>
</dbReference>
<comment type="subcellular location">
    <subcellularLocation>
        <location evidence="8">Cytoplasm</location>
    </subcellularLocation>
</comment>
<dbReference type="Proteomes" id="UP000199287">
    <property type="component" value="Unassembled WGS sequence"/>
</dbReference>
<dbReference type="SUPFAM" id="SSF53383">
    <property type="entry name" value="PLP-dependent transferases"/>
    <property type="match status" value="1"/>
</dbReference>
<dbReference type="EC" id="5.4.3.8" evidence="8"/>
<dbReference type="GO" id="GO:0030170">
    <property type="term" value="F:pyridoxal phosphate binding"/>
    <property type="evidence" value="ECO:0007669"/>
    <property type="project" value="InterPro"/>
</dbReference>
<evidence type="ECO:0000256" key="8">
    <source>
        <dbReference type="HAMAP-Rule" id="MF_00375"/>
    </source>
</evidence>
<dbReference type="GO" id="GO:0006782">
    <property type="term" value="P:protoporphyrinogen IX biosynthetic process"/>
    <property type="evidence" value="ECO:0007669"/>
    <property type="project" value="UniProtKB-UniRule"/>
</dbReference>
<proteinExistence type="inferred from homology"/>
<evidence type="ECO:0000256" key="5">
    <source>
        <dbReference type="ARBA" id="ARBA00022898"/>
    </source>
</evidence>
<dbReference type="InterPro" id="IPR015422">
    <property type="entry name" value="PyrdxlP-dep_Trfase_small"/>
</dbReference>
<dbReference type="GO" id="GO:0008483">
    <property type="term" value="F:transaminase activity"/>
    <property type="evidence" value="ECO:0007669"/>
    <property type="project" value="InterPro"/>
</dbReference>
<dbReference type="EMBL" id="FOQA01000001">
    <property type="protein sequence ID" value="SFH54805.1"/>
    <property type="molecule type" value="Genomic_DNA"/>
</dbReference>
<dbReference type="PROSITE" id="PS00600">
    <property type="entry name" value="AA_TRANSFER_CLASS_3"/>
    <property type="match status" value="1"/>
</dbReference>
<name>A0A1I3AXJ3_9FIRM</name>
<evidence type="ECO:0000256" key="2">
    <source>
        <dbReference type="ARBA" id="ARBA00001933"/>
    </source>
</evidence>
<dbReference type="NCBIfam" id="NF000818">
    <property type="entry name" value="PRK00062.1"/>
    <property type="match status" value="1"/>
</dbReference>
<feature type="modified residue" description="N6-(pyridoxal phosphate)lysine" evidence="8">
    <location>
        <position position="267"/>
    </location>
</feature>
<organism evidence="9 10">
    <name type="scientific">Tindallia magadiensis</name>
    <dbReference type="NCBI Taxonomy" id="69895"/>
    <lineage>
        <taxon>Bacteria</taxon>
        <taxon>Bacillati</taxon>
        <taxon>Bacillota</taxon>
        <taxon>Clostridia</taxon>
        <taxon>Peptostreptococcales</taxon>
        <taxon>Tindalliaceae</taxon>
        <taxon>Tindallia</taxon>
    </lineage>
</organism>
<keyword evidence="6 8" id="KW-0413">Isomerase</keyword>
<accession>A0A1I3AXJ3</accession>
<evidence type="ECO:0000313" key="10">
    <source>
        <dbReference type="Proteomes" id="UP000199287"/>
    </source>
</evidence>
<dbReference type="InterPro" id="IPR015424">
    <property type="entry name" value="PyrdxlP-dep_Trfase"/>
</dbReference>
<dbReference type="OrthoDB" id="9807885at2"/>
<dbReference type="AlphaFoldDB" id="A0A1I3AXJ3"/>
<dbReference type="FunFam" id="3.40.640.10:FF:000021">
    <property type="entry name" value="Glutamate-1-semialdehyde 2,1-aminomutase"/>
    <property type="match status" value="1"/>
</dbReference>
<comment type="pathway">
    <text evidence="3">Porphyrin-containing compound metabolism; protoporphyrin-IX biosynthesis; 5-aminolevulinate from L-glutamyl-tRNA(Glu): step 2/2.</text>
</comment>
<keyword evidence="7 8" id="KW-0627">Porphyrin biosynthesis</keyword>
<comment type="similarity">
    <text evidence="4 8">Belongs to the class-III pyridoxal-phosphate-dependent aminotransferase family. HemL subfamily.</text>
</comment>
<dbReference type="GO" id="GO:0005737">
    <property type="term" value="C:cytoplasm"/>
    <property type="evidence" value="ECO:0007669"/>
    <property type="project" value="UniProtKB-SubCell"/>
</dbReference>
<dbReference type="InterPro" id="IPR005814">
    <property type="entry name" value="Aminotrans_3"/>
</dbReference>
<protein>
    <recommendedName>
        <fullName evidence="8">Glutamate-1-semialdehyde 2,1-aminomutase</fullName>
        <shortName evidence="8">GSA</shortName>
        <ecNumber evidence="8">5.4.3.8</ecNumber>
    </recommendedName>
    <alternativeName>
        <fullName evidence="8">Glutamate-1-semialdehyde aminotransferase</fullName>
        <shortName evidence="8">GSA-AT</shortName>
    </alternativeName>
</protein>
<dbReference type="STRING" id="69895.SAMN05192551_101464"/>
<dbReference type="Gene3D" id="3.40.640.10">
    <property type="entry name" value="Type I PLP-dependent aspartate aminotransferase-like (Major domain)"/>
    <property type="match status" value="1"/>
</dbReference>
<evidence type="ECO:0000256" key="4">
    <source>
        <dbReference type="ARBA" id="ARBA00008981"/>
    </source>
</evidence>
<evidence type="ECO:0000256" key="7">
    <source>
        <dbReference type="ARBA" id="ARBA00023244"/>
    </source>
</evidence>
<dbReference type="InterPro" id="IPR004639">
    <property type="entry name" value="4pyrrol_synth_GluAld_NH2Trfase"/>
</dbReference>
<gene>
    <name evidence="8" type="primary">hemL</name>
    <name evidence="9" type="ORF">SAMN05192551_101464</name>
</gene>
<keyword evidence="5 8" id="KW-0663">Pyridoxal phosphate</keyword>
<dbReference type="CDD" id="cd00610">
    <property type="entry name" value="OAT_like"/>
    <property type="match status" value="1"/>
</dbReference>
<keyword evidence="8" id="KW-0963">Cytoplasm</keyword>
<evidence type="ECO:0000256" key="3">
    <source>
        <dbReference type="ARBA" id="ARBA00004819"/>
    </source>
</evidence>
<sequence length="430" mass="47144">MNHENSRAMYERALTLMPGGVNSPVRSFAAVDRDPVFIQHGKGATVTDVDGNTYLDYVLSWGPMILGHSDPDVIRALEKALQNGTSFGAPTEAENMLASMIVDNVSSIERIRMVNSGTEAVMTALRLARAFTGRSKIVKFSGNYHGHSDGLLVEAGSGILTQGIPGSPGVPESIVENTITARYNDDEMIRQLFKEQGNEIAAIIAEPVAGNMGVVPMTMEFAQTLREVTEEHDSLLILDEVMTGFRLAFEGAQCLYNIKPDLTCYSKVIGGGLPVGAFGGRFDVMKLMAPKGPVYQAGTLSGNPLAMTAGYHTLEKLVSNPNIYQQLDRQTMKLERGLRTLIEKYNVSATVNRVGSMLSLFFTDQPVSDYESASKSDTDMYGQFFRGMMERGIYLPSSQFESWFLSVCHDDQVIDQTIEAAESVFETMFK</sequence>
<dbReference type="Gene3D" id="3.90.1150.10">
    <property type="entry name" value="Aspartate Aminotransferase, domain 1"/>
    <property type="match status" value="1"/>
</dbReference>
<reference evidence="10" key="1">
    <citation type="submission" date="2016-10" db="EMBL/GenBank/DDBJ databases">
        <authorList>
            <person name="Varghese N."/>
            <person name="Submissions S."/>
        </authorList>
    </citation>
    <scope>NUCLEOTIDE SEQUENCE [LARGE SCALE GENOMIC DNA]</scope>
    <source>
        <strain evidence="10">Z-7934</strain>
    </source>
</reference>
<dbReference type="UniPathway" id="UPA00251">
    <property type="reaction ID" value="UER00317"/>
</dbReference>
<evidence type="ECO:0000313" key="9">
    <source>
        <dbReference type="EMBL" id="SFH54805.1"/>
    </source>
</evidence>
<keyword evidence="10" id="KW-1185">Reference proteome</keyword>
<dbReference type="RefSeq" id="WP_093369233.1">
    <property type="nucleotide sequence ID" value="NZ_FOQA01000001.1"/>
</dbReference>
<dbReference type="PANTHER" id="PTHR43713">
    <property type="entry name" value="GLUTAMATE-1-SEMIALDEHYDE 2,1-AMINOMUTASE"/>
    <property type="match status" value="1"/>
</dbReference>
<dbReference type="InterPro" id="IPR049704">
    <property type="entry name" value="Aminotrans_3_PPA_site"/>
</dbReference>
<comment type="subunit">
    <text evidence="8">Homodimer.</text>
</comment>
<dbReference type="GO" id="GO:0042286">
    <property type="term" value="F:glutamate-1-semialdehyde 2,1-aminomutase activity"/>
    <property type="evidence" value="ECO:0007669"/>
    <property type="project" value="UniProtKB-UniRule"/>
</dbReference>
<dbReference type="NCBIfam" id="TIGR00713">
    <property type="entry name" value="hemL"/>
    <property type="match status" value="1"/>
</dbReference>
<comment type="catalytic activity">
    <reaction evidence="1 8">
        <text>(S)-4-amino-5-oxopentanoate = 5-aminolevulinate</text>
        <dbReference type="Rhea" id="RHEA:14265"/>
        <dbReference type="ChEBI" id="CHEBI:57501"/>
        <dbReference type="ChEBI" id="CHEBI:356416"/>
        <dbReference type="EC" id="5.4.3.8"/>
    </reaction>
</comment>
<dbReference type="Pfam" id="PF00202">
    <property type="entry name" value="Aminotran_3"/>
    <property type="match status" value="1"/>
</dbReference>